<comment type="caution">
    <text evidence="1">The sequence shown here is derived from an EMBL/GenBank/DDBJ whole genome shotgun (WGS) entry which is preliminary data.</text>
</comment>
<evidence type="ECO:0000313" key="1">
    <source>
        <dbReference type="EMBL" id="MEQ2313181.1"/>
    </source>
</evidence>
<keyword evidence="2" id="KW-1185">Reference proteome</keyword>
<name>A0ABV1A4J7_9TELE</name>
<protein>
    <submittedName>
        <fullName evidence="1">Uncharacterized protein</fullName>
    </submittedName>
</protein>
<dbReference type="EMBL" id="JAHRIP010082886">
    <property type="protein sequence ID" value="MEQ2313181.1"/>
    <property type="molecule type" value="Genomic_DNA"/>
</dbReference>
<organism evidence="1 2">
    <name type="scientific">Ameca splendens</name>
    <dbReference type="NCBI Taxonomy" id="208324"/>
    <lineage>
        <taxon>Eukaryota</taxon>
        <taxon>Metazoa</taxon>
        <taxon>Chordata</taxon>
        <taxon>Craniata</taxon>
        <taxon>Vertebrata</taxon>
        <taxon>Euteleostomi</taxon>
        <taxon>Actinopterygii</taxon>
        <taxon>Neopterygii</taxon>
        <taxon>Teleostei</taxon>
        <taxon>Neoteleostei</taxon>
        <taxon>Acanthomorphata</taxon>
        <taxon>Ovalentaria</taxon>
        <taxon>Atherinomorphae</taxon>
        <taxon>Cyprinodontiformes</taxon>
        <taxon>Goodeidae</taxon>
        <taxon>Ameca</taxon>
    </lineage>
</organism>
<evidence type="ECO:0000313" key="2">
    <source>
        <dbReference type="Proteomes" id="UP001469553"/>
    </source>
</evidence>
<proteinExistence type="predicted"/>
<gene>
    <name evidence="1" type="ORF">AMECASPLE_039000</name>
</gene>
<dbReference type="Proteomes" id="UP001469553">
    <property type="component" value="Unassembled WGS sequence"/>
</dbReference>
<accession>A0ABV1A4J7</accession>
<sequence length="64" mass="6654">KPCPPSTNCSTTTRATVPNSLFQGPTCSGLTCAQLRCLSPPPGGSFLIPIDTPVPVFPAPPRFL</sequence>
<feature type="non-terminal residue" evidence="1">
    <location>
        <position position="1"/>
    </location>
</feature>
<reference evidence="1 2" key="1">
    <citation type="submission" date="2021-06" db="EMBL/GenBank/DDBJ databases">
        <authorList>
            <person name="Palmer J.M."/>
        </authorList>
    </citation>
    <scope>NUCLEOTIDE SEQUENCE [LARGE SCALE GENOMIC DNA]</scope>
    <source>
        <strain evidence="1 2">AS_MEX2019</strain>
        <tissue evidence="1">Muscle</tissue>
    </source>
</reference>